<dbReference type="PANTHER" id="PTHR10663">
    <property type="entry name" value="GUANYL-NUCLEOTIDE EXCHANGE FACTOR"/>
    <property type="match status" value="1"/>
</dbReference>
<dbReference type="PROSITE" id="PS50190">
    <property type="entry name" value="SEC7"/>
    <property type="match status" value="1"/>
</dbReference>
<reference evidence="6" key="1">
    <citation type="submission" date="2023-12" db="EMBL/GenBank/DDBJ databases">
        <title>Genome assembly of Anisodus tanguticus.</title>
        <authorList>
            <person name="Wang Y.-J."/>
        </authorList>
    </citation>
    <scope>NUCLEOTIDE SEQUENCE</scope>
    <source>
        <strain evidence="6">KB-2021</strain>
        <tissue evidence="6">Leaf</tissue>
    </source>
</reference>
<feature type="compositionally biased region" description="Basic and acidic residues" evidence="4">
    <location>
        <begin position="458"/>
        <end position="474"/>
    </location>
</feature>
<dbReference type="InterPro" id="IPR000904">
    <property type="entry name" value="Sec7_dom"/>
</dbReference>
<evidence type="ECO:0000313" key="6">
    <source>
        <dbReference type="EMBL" id="KAK4337404.1"/>
    </source>
</evidence>
<evidence type="ECO:0000256" key="2">
    <source>
        <dbReference type="ARBA" id="ARBA00004514"/>
    </source>
</evidence>
<proteinExistence type="predicted"/>
<name>A0AAE1UU97_9SOLA</name>
<dbReference type="InterPro" id="IPR005024">
    <property type="entry name" value="Snf7_fam"/>
</dbReference>
<dbReference type="InterPro" id="IPR035999">
    <property type="entry name" value="Sec7_dom_sf"/>
</dbReference>
<keyword evidence="7" id="KW-1185">Reference proteome</keyword>
<dbReference type="GO" id="GO:0005085">
    <property type="term" value="F:guanyl-nucleotide exchange factor activity"/>
    <property type="evidence" value="ECO:0007669"/>
    <property type="project" value="InterPro"/>
</dbReference>
<evidence type="ECO:0000259" key="5">
    <source>
        <dbReference type="PROSITE" id="PS50190"/>
    </source>
</evidence>
<dbReference type="GO" id="GO:0005829">
    <property type="term" value="C:cytosol"/>
    <property type="evidence" value="ECO:0007669"/>
    <property type="project" value="UniProtKB-SubCell"/>
</dbReference>
<evidence type="ECO:0000313" key="7">
    <source>
        <dbReference type="Proteomes" id="UP001291623"/>
    </source>
</evidence>
<dbReference type="GO" id="GO:0032012">
    <property type="term" value="P:regulation of ARF protein signal transduction"/>
    <property type="evidence" value="ECO:0007669"/>
    <property type="project" value="InterPro"/>
</dbReference>
<dbReference type="PANTHER" id="PTHR10663:SF402">
    <property type="entry name" value="MIP16918P"/>
    <property type="match status" value="1"/>
</dbReference>
<dbReference type="Pfam" id="PF01369">
    <property type="entry name" value="Sec7"/>
    <property type="match status" value="1"/>
</dbReference>
<dbReference type="AlphaFoldDB" id="A0AAE1UU97"/>
<dbReference type="Gene3D" id="1.10.1000.11">
    <property type="entry name" value="Arf Nucleotide-binding Site Opener,domain 2"/>
    <property type="match status" value="1"/>
</dbReference>
<dbReference type="SUPFAM" id="SSF48425">
    <property type="entry name" value="Sec7 domain"/>
    <property type="match status" value="1"/>
</dbReference>
<dbReference type="SMART" id="SM00222">
    <property type="entry name" value="Sec7"/>
    <property type="match status" value="1"/>
</dbReference>
<dbReference type="GO" id="GO:0016020">
    <property type="term" value="C:membrane"/>
    <property type="evidence" value="ECO:0007669"/>
    <property type="project" value="UniProtKB-SubCell"/>
</dbReference>
<dbReference type="Pfam" id="PF03357">
    <property type="entry name" value="Snf7"/>
    <property type="match status" value="1"/>
</dbReference>
<sequence length="481" mass="55103">MDMKCEYATAFSTNALGLGKINETNNQQEKSTKQNELSKQLRSAIDCFLCKHQWAKCLNSHIGVKGLVMDKESGRPLQNVKISVYNLTDNQRDYINHDVTTIRKVREETEKKELSTFFSGRNLIKTAIKILFGTNEESAATSRQFLSFLVKFIDVMRGTFLVTPQARSGNGARELANQVVLEFERRLINKLDIAPPGCESASCLSTDALHNPSVKDKPTLEKFIQMNRGINNGGDLPKELLVSLYESIKQEPFKIPEDDGNDLMHTFFNPDREGWLWKQGDKDISLMRLEDAKLMIQNDIDKLEDEIEKCKEEARQAIKQNNKTKGISCLRKKARLTQQIDKKLNQYTNIETLEEQLLNSDSNKQILEVLSKSSEVLKTKQKLPEDVEDLVSSIEEALESHNNLVNDISKPFIQQFDEEDLEDELNQLIEEDELEKITNDVSSSKDKNKEADDLYERLRKLRETSPPTKKERIRIALSDDL</sequence>
<keyword evidence="3" id="KW-0175">Coiled coil</keyword>
<dbReference type="InterPro" id="IPR023394">
    <property type="entry name" value="Sec7_C_sf"/>
</dbReference>
<evidence type="ECO:0000256" key="4">
    <source>
        <dbReference type="SAM" id="MobiDB-lite"/>
    </source>
</evidence>
<organism evidence="6 7">
    <name type="scientific">Anisodus tanguticus</name>
    <dbReference type="NCBI Taxonomy" id="243964"/>
    <lineage>
        <taxon>Eukaryota</taxon>
        <taxon>Viridiplantae</taxon>
        <taxon>Streptophyta</taxon>
        <taxon>Embryophyta</taxon>
        <taxon>Tracheophyta</taxon>
        <taxon>Spermatophyta</taxon>
        <taxon>Magnoliopsida</taxon>
        <taxon>eudicotyledons</taxon>
        <taxon>Gunneridae</taxon>
        <taxon>Pentapetalae</taxon>
        <taxon>asterids</taxon>
        <taxon>lamiids</taxon>
        <taxon>Solanales</taxon>
        <taxon>Solanaceae</taxon>
        <taxon>Solanoideae</taxon>
        <taxon>Hyoscyameae</taxon>
        <taxon>Anisodus</taxon>
    </lineage>
</organism>
<evidence type="ECO:0000256" key="3">
    <source>
        <dbReference type="SAM" id="Coils"/>
    </source>
</evidence>
<protein>
    <recommendedName>
        <fullName evidence="5">SEC7 domain-containing protein</fullName>
    </recommendedName>
</protein>
<dbReference type="GO" id="GO:0007034">
    <property type="term" value="P:vacuolar transport"/>
    <property type="evidence" value="ECO:0007669"/>
    <property type="project" value="InterPro"/>
</dbReference>
<accession>A0AAE1UU97</accession>
<feature type="region of interest" description="Disordered" evidence="4">
    <location>
        <begin position="458"/>
        <end position="481"/>
    </location>
</feature>
<feature type="coiled-coil region" evidence="3">
    <location>
        <begin position="286"/>
        <end position="320"/>
    </location>
</feature>
<feature type="domain" description="SEC7" evidence="5">
    <location>
        <begin position="63"/>
        <end position="251"/>
    </location>
</feature>
<gene>
    <name evidence="6" type="ORF">RND71_043351</name>
</gene>
<comment type="caution">
    <text evidence="6">The sequence shown here is derived from an EMBL/GenBank/DDBJ whole genome shotgun (WGS) entry which is preliminary data.</text>
</comment>
<dbReference type="Proteomes" id="UP001291623">
    <property type="component" value="Unassembled WGS sequence"/>
</dbReference>
<evidence type="ECO:0000256" key="1">
    <source>
        <dbReference type="ARBA" id="ARBA00004287"/>
    </source>
</evidence>
<dbReference type="Gene3D" id="6.10.140.1230">
    <property type="match status" value="1"/>
</dbReference>
<dbReference type="EMBL" id="JAVYJV010000030">
    <property type="protein sequence ID" value="KAK4337404.1"/>
    <property type="molecule type" value="Genomic_DNA"/>
</dbReference>
<comment type="subcellular location">
    <subcellularLocation>
        <location evidence="2">Cytoplasm</location>
        <location evidence="2">Cytosol</location>
    </subcellularLocation>
    <subcellularLocation>
        <location evidence="1">Membrane</location>
        <topology evidence="1">Peripheral membrane protein</topology>
        <orientation evidence="1">Cytoplasmic side</orientation>
    </subcellularLocation>
</comment>